<protein>
    <submittedName>
        <fullName evidence="9">Uncharacterized protein LOC106749998</fullName>
    </submittedName>
</protein>
<keyword evidence="4 5" id="KW-0238">DNA-binding</keyword>
<accession>A0A6P3Y3N8</accession>
<gene>
    <name evidence="9" type="primary">LOC106749998</name>
</gene>
<dbReference type="Pfam" id="PF05485">
    <property type="entry name" value="THAP"/>
    <property type="match status" value="1"/>
</dbReference>
<dbReference type="GO" id="GO:0008270">
    <property type="term" value="F:zinc ion binding"/>
    <property type="evidence" value="ECO:0007669"/>
    <property type="project" value="UniProtKB-KW"/>
</dbReference>
<dbReference type="SUPFAM" id="SSF57716">
    <property type="entry name" value="Glucocorticoid receptor-like (DNA-binding domain)"/>
    <property type="match status" value="1"/>
</dbReference>
<dbReference type="SMART" id="SM00692">
    <property type="entry name" value="DM3"/>
    <property type="match status" value="1"/>
</dbReference>
<dbReference type="GO" id="GO:0003677">
    <property type="term" value="F:DNA binding"/>
    <property type="evidence" value="ECO:0007669"/>
    <property type="project" value="UniProtKB-UniRule"/>
</dbReference>
<keyword evidence="1" id="KW-0479">Metal-binding</keyword>
<evidence type="ECO:0000259" key="7">
    <source>
        <dbReference type="PROSITE" id="PS50950"/>
    </source>
</evidence>
<keyword evidence="8" id="KW-1185">Reference proteome</keyword>
<sequence>MPITCIVCKKFHIPGNSTSFHKFPSDNIQRQKWMSVFGLLSITKSATICNDHFNDDAFHQTDGYTRVRRLVPGTIPVNKSVDSIKTNIKVENNTTICNTRTNLNLEKSECVNMQVEENLKEIGTELDSSSLLMVHKEVEQIKETVSDLNASISSHADVEDQDSNRKRSANDVIEDIPVKKKD</sequence>
<reference evidence="9" key="1">
    <citation type="submission" date="2025-08" db="UniProtKB">
        <authorList>
            <consortium name="RefSeq"/>
        </authorList>
    </citation>
    <scope>IDENTIFICATION</scope>
</reference>
<dbReference type="OrthoDB" id="7546811at2759"/>
<name>A0A6P3Y3N8_DINQU</name>
<dbReference type="Gene3D" id="6.20.210.20">
    <property type="entry name" value="THAP domain"/>
    <property type="match status" value="1"/>
</dbReference>
<evidence type="ECO:0000256" key="3">
    <source>
        <dbReference type="ARBA" id="ARBA00022833"/>
    </source>
</evidence>
<feature type="domain" description="THAP-type" evidence="7">
    <location>
        <begin position="1"/>
        <end position="79"/>
    </location>
</feature>
<dbReference type="InterPro" id="IPR006612">
    <property type="entry name" value="THAP_Znf"/>
</dbReference>
<dbReference type="GeneID" id="106749998"/>
<keyword evidence="2 5" id="KW-0863">Zinc-finger</keyword>
<evidence type="ECO:0000256" key="4">
    <source>
        <dbReference type="ARBA" id="ARBA00023125"/>
    </source>
</evidence>
<dbReference type="PROSITE" id="PS50950">
    <property type="entry name" value="ZF_THAP"/>
    <property type="match status" value="1"/>
</dbReference>
<evidence type="ECO:0000256" key="2">
    <source>
        <dbReference type="ARBA" id="ARBA00022771"/>
    </source>
</evidence>
<evidence type="ECO:0000256" key="1">
    <source>
        <dbReference type="ARBA" id="ARBA00022723"/>
    </source>
</evidence>
<dbReference type="Proteomes" id="UP000515204">
    <property type="component" value="Unplaced"/>
</dbReference>
<evidence type="ECO:0000313" key="8">
    <source>
        <dbReference type="Proteomes" id="UP000515204"/>
    </source>
</evidence>
<keyword evidence="3" id="KW-0862">Zinc</keyword>
<dbReference type="RefSeq" id="XP_014485481.1">
    <property type="nucleotide sequence ID" value="XM_014629995.1"/>
</dbReference>
<feature type="region of interest" description="Disordered" evidence="6">
    <location>
        <begin position="146"/>
        <end position="182"/>
    </location>
</feature>
<evidence type="ECO:0000256" key="5">
    <source>
        <dbReference type="PROSITE-ProRule" id="PRU00309"/>
    </source>
</evidence>
<evidence type="ECO:0000313" key="9">
    <source>
        <dbReference type="RefSeq" id="XP_014485481.1"/>
    </source>
</evidence>
<feature type="compositionally biased region" description="Basic and acidic residues" evidence="6">
    <location>
        <begin position="156"/>
        <end position="169"/>
    </location>
</feature>
<dbReference type="InterPro" id="IPR038441">
    <property type="entry name" value="THAP_Znf_sf"/>
</dbReference>
<evidence type="ECO:0000256" key="6">
    <source>
        <dbReference type="SAM" id="MobiDB-lite"/>
    </source>
</evidence>
<dbReference type="KEGG" id="dqu:106749998"/>
<organism evidence="8 9">
    <name type="scientific">Dinoponera quadriceps</name>
    <name type="common">South American ant</name>
    <dbReference type="NCBI Taxonomy" id="609295"/>
    <lineage>
        <taxon>Eukaryota</taxon>
        <taxon>Metazoa</taxon>
        <taxon>Ecdysozoa</taxon>
        <taxon>Arthropoda</taxon>
        <taxon>Hexapoda</taxon>
        <taxon>Insecta</taxon>
        <taxon>Pterygota</taxon>
        <taxon>Neoptera</taxon>
        <taxon>Endopterygota</taxon>
        <taxon>Hymenoptera</taxon>
        <taxon>Apocrita</taxon>
        <taxon>Aculeata</taxon>
        <taxon>Formicoidea</taxon>
        <taxon>Formicidae</taxon>
        <taxon>Ponerinae</taxon>
        <taxon>Ponerini</taxon>
        <taxon>Dinoponera</taxon>
    </lineage>
</organism>
<proteinExistence type="predicted"/>
<dbReference type="AlphaFoldDB" id="A0A6P3Y3N8"/>
<dbReference type="SMART" id="SM00980">
    <property type="entry name" value="THAP"/>
    <property type="match status" value="1"/>
</dbReference>